<evidence type="ECO:0000313" key="2">
    <source>
        <dbReference type="Proteomes" id="UP000823851"/>
    </source>
</evidence>
<comment type="caution">
    <text evidence="1">The sequence shown here is derived from an EMBL/GenBank/DDBJ whole genome shotgun (WGS) entry which is preliminary data.</text>
</comment>
<reference evidence="1" key="1">
    <citation type="journal article" date="2021" name="PeerJ">
        <title>Extensive microbial diversity within the chicken gut microbiome revealed by metagenomics and culture.</title>
        <authorList>
            <person name="Gilroy R."/>
            <person name="Ravi A."/>
            <person name="Getino M."/>
            <person name="Pursley I."/>
            <person name="Horton D.L."/>
            <person name="Alikhan N.F."/>
            <person name="Baker D."/>
            <person name="Gharbi K."/>
            <person name="Hall N."/>
            <person name="Watson M."/>
            <person name="Adriaenssens E.M."/>
            <person name="Foster-Nyarko E."/>
            <person name="Jarju S."/>
            <person name="Secka A."/>
            <person name="Antonio M."/>
            <person name="Oren A."/>
            <person name="Chaudhuri R.R."/>
            <person name="La Ragione R."/>
            <person name="Hildebrand F."/>
            <person name="Pallen M.J."/>
        </authorList>
    </citation>
    <scope>NUCLEOTIDE SEQUENCE</scope>
    <source>
        <strain evidence="1">ChiHjej8B7-25341</strain>
    </source>
</reference>
<evidence type="ECO:0000313" key="1">
    <source>
        <dbReference type="EMBL" id="HJD31895.1"/>
    </source>
</evidence>
<name>A0A9D2R0P2_9FIRM</name>
<feature type="non-terminal residue" evidence="1">
    <location>
        <position position="1"/>
    </location>
</feature>
<organism evidence="1 2">
    <name type="scientific">Candidatus Eisenbergiella stercorigallinarum</name>
    <dbReference type="NCBI Taxonomy" id="2838557"/>
    <lineage>
        <taxon>Bacteria</taxon>
        <taxon>Bacillati</taxon>
        <taxon>Bacillota</taxon>
        <taxon>Clostridia</taxon>
        <taxon>Lachnospirales</taxon>
        <taxon>Lachnospiraceae</taxon>
        <taxon>Eisenbergiella</taxon>
    </lineage>
</organism>
<gene>
    <name evidence="1" type="ORF">H9912_08135</name>
</gene>
<dbReference type="EMBL" id="DWUW01000229">
    <property type="protein sequence ID" value="HJD31895.1"/>
    <property type="molecule type" value="Genomic_DNA"/>
</dbReference>
<dbReference type="AlphaFoldDB" id="A0A9D2R0P2"/>
<reference evidence="1" key="2">
    <citation type="submission" date="2021-04" db="EMBL/GenBank/DDBJ databases">
        <authorList>
            <person name="Gilroy R."/>
        </authorList>
    </citation>
    <scope>NUCLEOTIDE SEQUENCE</scope>
    <source>
        <strain evidence="1">ChiHjej8B7-25341</strain>
    </source>
</reference>
<proteinExistence type="predicted"/>
<accession>A0A9D2R0P2</accession>
<protein>
    <submittedName>
        <fullName evidence="1">Uncharacterized protein</fullName>
    </submittedName>
</protein>
<dbReference type="Proteomes" id="UP000823851">
    <property type="component" value="Unassembled WGS sequence"/>
</dbReference>
<sequence length="65" mass="7468">YQLSYLGLYCLMYVLQPPATKIILTSFGQTVKLFFEKNILCLGMGIELKKYHTTLTTDLLCNETE</sequence>